<dbReference type="Proteomes" id="UP000298264">
    <property type="component" value="Unassembled WGS sequence"/>
</dbReference>
<protein>
    <recommendedName>
        <fullName evidence="3">TIGR04388 family protein</fullName>
    </recommendedName>
</protein>
<evidence type="ECO:0000313" key="1">
    <source>
        <dbReference type="EMBL" id="TGN08988.1"/>
    </source>
</evidence>
<dbReference type="RefSeq" id="WP_135764858.1">
    <property type="nucleotide sequence ID" value="NZ_RQHV01000058.1"/>
</dbReference>
<evidence type="ECO:0000313" key="2">
    <source>
        <dbReference type="Proteomes" id="UP000298264"/>
    </source>
</evidence>
<keyword evidence="2" id="KW-1185">Reference proteome</keyword>
<sequence length="131" mass="13207">MNKLSGGIIGTGVGMMAGAVKVVANTISNAIGSVSNTMGAVAMINPITRVGAAIVSLDKQLGTMTKAKEAMNGIRSNEQSIIKKHVTSVVASATGIPPEVASSIVADYKGSRDAKKARNAVNSNPIGNVVS</sequence>
<reference evidence="1" key="1">
    <citation type="journal article" date="2019" name="PLoS Negl. Trop. Dis.">
        <title>Revisiting the worldwide diversity of Leptospira species in the environment.</title>
        <authorList>
            <person name="Vincent A.T."/>
            <person name="Schiettekatte O."/>
            <person name="Bourhy P."/>
            <person name="Veyrier F.J."/>
            <person name="Picardeau M."/>
        </authorList>
    </citation>
    <scope>NUCLEOTIDE SEQUENCE [LARGE SCALE GENOMIC DNA]</scope>
    <source>
        <strain evidence="1">201400974</strain>
    </source>
</reference>
<comment type="caution">
    <text evidence="1">The sequence shown here is derived from an EMBL/GenBank/DDBJ whole genome shotgun (WGS) entry which is preliminary data.</text>
</comment>
<dbReference type="AlphaFoldDB" id="A0A4R9LNZ4"/>
<accession>A0A4R9LNZ4</accession>
<name>A0A4R9LNZ4_9LEPT</name>
<proteinExistence type="predicted"/>
<evidence type="ECO:0008006" key="3">
    <source>
        <dbReference type="Google" id="ProtNLM"/>
    </source>
</evidence>
<feature type="non-terminal residue" evidence="1">
    <location>
        <position position="131"/>
    </location>
</feature>
<gene>
    <name evidence="1" type="ORF">EHS11_13085</name>
</gene>
<organism evidence="1 2">
    <name type="scientific">Leptospira ilyithenensis</name>
    <dbReference type="NCBI Taxonomy" id="2484901"/>
    <lineage>
        <taxon>Bacteria</taxon>
        <taxon>Pseudomonadati</taxon>
        <taxon>Spirochaetota</taxon>
        <taxon>Spirochaetia</taxon>
        <taxon>Leptospirales</taxon>
        <taxon>Leptospiraceae</taxon>
        <taxon>Leptospira</taxon>
    </lineage>
</organism>
<dbReference type="EMBL" id="RQHV01000058">
    <property type="protein sequence ID" value="TGN08988.1"/>
    <property type="molecule type" value="Genomic_DNA"/>
</dbReference>